<dbReference type="Proteomes" id="UP000756387">
    <property type="component" value="Unassembled WGS sequence"/>
</dbReference>
<evidence type="ECO:0000256" key="2">
    <source>
        <dbReference type="ARBA" id="ARBA00006739"/>
    </source>
</evidence>
<keyword evidence="7" id="KW-1185">Reference proteome</keyword>
<dbReference type="Gene3D" id="3.90.550.10">
    <property type="entry name" value="Spore Coat Polysaccharide Biosynthesis Protein SpsA, Chain A"/>
    <property type="match status" value="1"/>
</dbReference>
<dbReference type="RefSeq" id="WP_193639050.1">
    <property type="nucleotide sequence ID" value="NZ_JADCSA010000015.1"/>
</dbReference>
<evidence type="ECO:0000313" key="7">
    <source>
        <dbReference type="Proteomes" id="UP000756387"/>
    </source>
</evidence>
<sequence>MSRVAVITVAHGRHTHLAGQRATLAACGPAPDDHVVVAMDDSELVERGVARVSVDAVTLADSGVTALPLAAARNAGAREALAHGAEVLVFLDVDCLAGCDLVSGYTEAVRMRPDVVWSGPVTYLPPAPVAGYDLDRLAEMDDPHPARPAPAPGELVVGADPDLFWSLSFACSADAWRTTGGFCEDYVGYGGEDTDFGRLVERSGLTLGWTGAARAYHQWHPVSAPPVEHLDDIVRNANLFRERWGEDAMEAWLLEFARRGLAARRADGSWQVLQSETRRPWRRSA</sequence>
<evidence type="ECO:0000256" key="3">
    <source>
        <dbReference type="ARBA" id="ARBA00022676"/>
    </source>
</evidence>
<comment type="pathway">
    <text evidence="1">Cell wall biogenesis; cell wall polysaccharide biosynthesis.</text>
</comment>
<dbReference type="InterPro" id="IPR029044">
    <property type="entry name" value="Nucleotide-diphossugar_trans"/>
</dbReference>
<evidence type="ECO:0000256" key="4">
    <source>
        <dbReference type="ARBA" id="ARBA00022679"/>
    </source>
</evidence>
<proteinExistence type="inferred from homology"/>
<feature type="domain" description="Galactosyltransferase C-terminal" evidence="5">
    <location>
        <begin position="168"/>
        <end position="208"/>
    </location>
</feature>
<evidence type="ECO:0000259" key="5">
    <source>
        <dbReference type="Pfam" id="PF02709"/>
    </source>
</evidence>
<keyword evidence="4" id="KW-0808">Transferase</keyword>
<evidence type="ECO:0000256" key="1">
    <source>
        <dbReference type="ARBA" id="ARBA00004776"/>
    </source>
</evidence>
<organism evidence="6 7">
    <name type="scientific">Nocardioides malaquae</name>
    <dbReference type="NCBI Taxonomy" id="2773426"/>
    <lineage>
        <taxon>Bacteria</taxon>
        <taxon>Bacillati</taxon>
        <taxon>Actinomycetota</taxon>
        <taxon>Actinomycetes</taxon>
        <taxon>Propionibacteriales</taxon>
        <taxon>Nocardioidaceae</taxon>
        <taxon>Nocardioides</taxon>
    </lineage>
</organism>
<gene>
    <name evidence="6" type="ORF">IEQ44_13810</name>
</gene>
<keyword evidence="3" id="KW-0328">Glycosyltransferase</keyword>
<dbReference type="Pfam" id="PF02709">
    <property type="entry name" value="Glyco_transf_7C"/>
    <property type="match status" value="1"/>
</dbReference>
<dbReference type="SUPFAM" id="SSF53448">
    <property type="entry name" value="Nucleotide-diphospho-sugar transferases"/>
    <property type="match status" value="1"/>
</dbReference>
<protein>
    <submittedName>
        <fullName evidence="6">Glycosyltransferase family 2 protein</fullName>
    </submittedName>
</protein>
<reference evidence="6 7" key="1">
    <citation type="submission" date="2020-10" db="EMBL/GenBank/DDBJ databases">
        <title>Nocardioides sp. isolated from sludge.</title>
        <authorList>
            <person name="Zhang X."/>
        </authorList>
    </citation>
    <scope>NUCLEOTIDE SEQUENCE [LARGE SCALE GENOMIC DNA]</scope>
    <source>
        <strain evidence="6 7">Y6</strain>
    </source>
</reference>
<dbReference type="PANTHER" id="PTHR43179">
    <property type="entry name" value="RHAMNOSYLTRANSFERASE WBBL"/>
    <property type="match status" value="1"/>
</dbReference>
<dbReference type="InterPro" id="IPR027791">
    <property type="entry name" value="Galactosyl_T_C"/>
</dbReference>
<accession>A0ABR9RVY3</accession>
<dbReference type="PANTHER" id="PTHR43179:SF12">
    <property type="entry name" value="GALACTOFURANOSYLTRANSFERASE GLFT2"/>
    <property type="match status" value="1"/>
</dbReference>
<name>A0ABR9RVY3_9ACTN</name>
<evidence type="ECO:0000313" key="6">
    <source>
        <dbReference type="EMBL" id="MBE7325724.1"/>
    </source>
</evidence>
<comment type="caution">
    <text evidence="6">The sequence shown here is derived from an EMBL/GenBank/DDBJ whole genome shotgun (WGS) entry which is preliminary data.</text>
</comment>
<dbReference type="EMBL" id="JADCSA010000015">
    <property type="protein sequence ID" value="MBE7325724.1"/>
    <property type="molecule type" value="Genomic_DNA"/>
</dbReference>
<comment type="similarity">
    <text evidence="2">Belongs to the glycosyltransferase 2 family.</text>
</comment>